<evidence type="ECO:0000313" key="2">
    <source>
        <dbReference type="EMBL" id="USG99946.1"/>
    </source>
</evidence>
<name>A0A9E7MB19_9EURY</name>
<feature type="transmembrane region" description="Helical" evidence="1">
    <location>
        <begin position="294"/>
        <end position="314"/>
    </location>
</feature>
<keyword evidence="1" id="KW-0472">Membrane</keyword>
<feature type="transmembrane region" description="Helical" evidence="1">
    <location>
        <begin position="63"/>
        <end position="82"/>
    </location>
</feature>
<keyword evidence="3" id="KW-1185">Reference proteome</keyword>
<feature type="transmembrane region" description="Helical" evidence="1">
    <location>
        <begin position="20"/>
        <end position="38"/>
    </location>
</feature>
<evidence type="ECO:0000256" key="1">
    <source>
        <dbReference type="SAM" id="Phobius"/>
    </source>
</evidence>
<keyword evidence="1" id="KW-1133">Transmembrane helix</keyword>
<dbReference type="EMBL" id="CP080572">
    <property type="protein sequence ID" value="USG99946.1"/>
    <property type="molecule type" value="Genomic_DNA"/>
</dbReference>
<organism evidence="2 3">
    <name type="scientific">Thermococcus argininiproducens</name>
    <dbReference type="NCBI Taxonomy" id="2866384"/>
    <lineage>
        <taxon>Archaea</taxon>
        <taxon>Methanobacteriati</taxon>
        <taxon>Methanobacteriota</taxon>
        <taxon>Thermococci</taxon>
        <taxon>Thermococcales</taxon>
        <taxon>Thermococcaceae</taxon>
        <taxon>Thermococcus</taxon>
    </lineage>
</organism>
<dbReference type="PANTHER" id="PTHR43471">
    <property type="entry name" value="ABC TRANSPORTER PERMEASE"/>
    <property type="match status" value="1"/>
</dbReference>
<dbReference type="RefSeq" id="WP_251949213.1">
    <property type="nucleotide sequence ID" value="NZ_CP080572.1"/>
</dbReference>
<feature type="transmembrane region" description="Helical" evidence="1">
    <location>
        <begin position="176"/>
        <end position="202"/>
    </location>
</feature>
<dbReference type="KEGG" id="thei:K1720_00190"/>
<dbReference type="Pfam" id="PF12679">
    <property type="entry name" value="ABC2_membrane_2"/>
    <property type="match status" value="1"/>
</dbReference>
<proteinExistence type="predicted"/>
<gene>
    <name evidence="2" type="ORF">K1720_00190</name>
</gene>
<dbReference type="GeneID" id="72776715"/>
<reference evidence="2 3" key="1">
    <citation type="submission" date="2021-08" db="EMBL/GenBank/DDBJ databases">
        <title>Thermococcus onnuriiensis IOH2.</title>
        <authorList>
            <person name="Park Y.-J."/>
        </authorList>
    </citation>
    <scope>NUCLEOTIDE SEQUENCE [LARGE SCALE GENOMIC DNA]</scope>
    <source>
        <strain evidence="2 3">IOH2</strain>
    </source>
</reference>
<keyword evidence="1" id="KW-0812">Transmembrane</keyword>
<evidence type="ECO:0000313" key="3">
    <source>
        <dbReference type="Proteomes" id="UP001056425"/>
    </source>
</evidence>
<dbReference type="GO" id="GO:0140359">
    <property type="term" value="F:ABC-type transporter activity"/>
    <property type="evidence" value="ECO:0007669"/>
    <property type="project" value="InterPro"/>
</dbReference>
<sequence>MKVTNIAIKDFEVNIRTRRFQIIALLFIITSLGMIYSSKRLGISANLYETPFQMLFLSSFSNIFNYLISLSGILIGTTAISTELEKGTLRLIVSKPIHRDKVLLGKLLGGLLTLSITLSLFYTLTVVFALVLGVPLTRTDLIKFLVTLPFSLLYGLVFLNLGVLISIFAKKSKNAILLAVFTFLFFGFLLSIIAGVVAFAVAGLPPVPNIPENVTNLSEEQLEELFLKDPAYQSWLVGMATTAEKILYISPNYHYQEVIRMLFGGKPQISEVVSSLAYEESVVEDRPISESLSLIWQNILALMVMLLLPFPLAYTKFMKADLR</sequence>
<feature type="transmembrane region" description="Helical" evidence="1">
    <location>
        <begin position="103"/>
        <end position="132"/>
    </location>
</feature>
<dbReference type="AlphaFoldDB" id="A0A9E7MB19"/>
<dbReference type="Proteomes" id="UP001056425">
    <property type="component" value="Chromosome"/>
</dbReference>
<dbReference type="GO" id="GO:0005886">
    <property type="term" value="C:plasma membrane"/>
    <property type="evidence" value="ECO:0007669"/>
    <property type="project" value="UniProtKB-SubCell"/>
</dbReference>
<dbReference type="PANTHER" id="PTHR43471:SF13">
    <property type="entry name" value="ABC-2 TYPE TRANSPORT SYSTEM PERMEASE PROTEIN"/>
    <property type="match status" value="1"/>
</dbReference>
<protein>
    <submittedName>
        <fullName evidence="2">ABC transporter permease</fullName>
    </submittedName>
</protein>
<accession>A0A9E7MB19</accession>
<feature type="transmembrane region" description="Helical" evidence="1">
    <location>
        <begin position="144"/>
        <end position="169"/>
    </location>
</feature>